<dbReference type="Gene3D" id="3.90.1200.10">
    <property type="match status" value="1"/>
</dbReference>
<dbReference type="KEGG" id="vie:OL234_02110"/>
<dbReference type="InterPro" id="IPR052077">
    <property type="entry name" value="CcrZ_PhaseVar_Mediator"/>
</dbReference>
<evidence type="ECO:0000259" key="1">
    <source>
        <dbReference type="Pfam" id="PF01636"/>
    </source>
</evidence>
<dbReference type="InterPro" id="IPR002575">
    <property type="entry name" value="Aminoglycoside_PTrfase"/>
</dbReference>
<feature type="domain" description="Aminoglycoside phosphotransferase" evidence="1">
    <location>
        <begin position="42"/>
        <end position="212"/>
    </location>
</feature>
<sequence length="260" mass="30123">MTTDFQFDKKWLLQPIKGDTGQAYMGMSDSEKVFIKRNASPFLAALSREEIAPKLVWTKRTSDGAVLTAQEWLDGNLLRPQELGHNDDVVTVLKHLHESESLKNMLGRVGGNKRTPLDFISYYAEELPFELKKDDYLGEVLHYLEDNIPKESGFSACHGDPIHKNWLLSETGKLYLVDWESSMLADPATDLGTILGRYLPYREWGTWLERYGLPDTQENIDRIFWYAGIDFLIRIKNCHIRQDTKQLNQEMTLLKELYVY</sequence>
<name>A0AAF0I8A2_9ENTE</name>
<gene>
    <name evidence="2" type="ORF">OL234_02110</name>
</gene>
<reference evidence="2" key="1">
    <citation type="submission" date="2022-10" db="EMBL/GenBank/DDBJ databases">
        <title>Vagococcus sp. isolated from poultry meat.</title>
        <authorList>
            <person name="Johansson P."/>
            <person name="Bjorkroth J."/>
        </authorList>
    </citation>
    <scope>NUCLEOTIDE SEQUENCE</scope>
    <source>
        <strain evidence="2">STAA11</strain>
    </source>
</reference>
<evidence type="ECO:0000313" key="2">
    <source>
        <dbReference type="EMBL" id="WEG73726.1"/>
    </source>
</evidence>
<evidence type="ECO:0000313" key="3">
    <source>
        <dbReference type="Proteomes" id="UP001179647"/>
    </source>
</evidence>
<dbReference type="RefSeq" id="WP_275469526.1">
    <property type="nucleotide sequence ID" value="NZ_CP110232.1"/>
</dbReference>
<dbReference type="EMBL" id="CP110232">
    <property type="protein sequence ID" value="WEG73726.1"/>
    <property type="molecule type" value="Genomic_DNA"/>
</dbReference>
<dbReference type="PANTHER" id="PTHR40086">
    <property type="entry name" value="PHOSPHOTRANSFERASE YTMP-RELATED"/>
    <property type="match status" value="1"/>
</dbReference>
<keyword evidence="3" id="KW-1185">Reference proteome</keyword>
<dbReference type="Pfam" id="PF01636">
    <property type="entry name" value="APH"/>
    <property type="match status" value="1"/>
</dbReference>
<protein>
    <submittedName>
        <fullName evidence="2">Phosphotransferase family protein</fullName>
    </submittedName>
</protein>
<accession>A0AAF0I8A2</accession>
<proteinExistence type="predicted"/>
<dbReference type="Proteomes" id="UP001179647">
    <property type="component" value="Chromosome"/>
</dbReference>
<dbReference type="PANTHER" id="PTHR40086:SF1">
    <property type="entry name" value="CELL CYCLE REGULATOR CCRZ"/>
    <property type="match status" value="1"/>
</dbReference>
<dbReference type="AlphaFoldDB" id="A0AAF0I8A2"/>
<dbReference type="SUPFAM" id="SSF56112">
    <property type="entry name" value="Protein kinase-like (PK-like)"/>
    <property type="match status" value="1"/>
</dbReference>
<dbReference type="InterPro" id="IPR011009">
    <property type="entry name" value="Kinase-like_dom_sf"/>
</dbReference>
<organism evidence="2 3">
    <name type="scientific">Vagococcus intermedius</name>
    <dbReference type="NCBI Taxonomy" id="2991418"/>
    <lineage>
        <taxon>Bacteria</taxon>
        <taxon>Bacillati</taxon>
        <taxon>Bacillota</taxon>
        <taxon>Bacilli</taxon>
        <taxon>Lactobacillales</taxon>
        <taxon>Enterococcaceae</taxon>
        <taxon>Vagococcus</taxon>
    </lineage>
</organism>